<accession>A0AAN9N071</accession>
<sequence>MPPFIDNLLVFIFVCCLRLWPNICPFLTGKTSIYSLKLTIWCSGSGIEELATVTMKTVVTLVAVVLIACIRQAFLFAEAIP</sequence>
<name>A0AAN9N071_CANGL</name>
<reference evidence="2 3" key="1">
    <citation type="submission" date="2024-01" db="EMBL/GenBank/DDBJ databases">
        <title>The genomes of 5 underutilized Papilionoideae crops provide insights into root nodulation and disease resistanc.</title>
        <authorList>
            <person name="Jiang F."/>
        </authorList>
    </citation>
    <scope>NUCLEOTIDE SEQUENCE [LARGE SCALE GENOMIC DNA]</scope>
    <source>
        <strain evidence="2">LVBAO_FW01</strain>
        <tissue evidence="2">Leaves</tissue>
    </source>
</reference>
<protein>
    <submittedName>
        <fullName evidence="2">Uncharacterized protein</fullName>
    </submittedName>
</protein>
<comment type="caution">
    <text evidence="2">The sequence shown here is derived from an EMBL/GenBank/DDBJ whole genome shotgun (WGS) entry which is preliminary data.</text>
</comment>
<evidence type="ECO:0000313" key="3">
    <source>
        <dbReference type="Proteomes" id="UP001367508"/>
    </source>
</evidence>
<feature type="transmembrane region" description="Helical" evidence="1">
    <location>
        <begin position="58"/>
        <end position="77"/>
    </location>
</feature>
<proteinExistence type="predicted"/>
<dbReference type="AlphaFoldDB" id="A0AAN9N071"/>
<dbReference type="Proteomes" id="UP001367508">
    <property type="component" value="Unassembled WGS sequence"/>
</dbReference>
<dbReference type="EMBL" id="JAYMYQ010000001">
    <property type="protein sequence ID" value="KAK7363912.1"/>
    <property type="molecule type" value="Genomic_DNA"/>
</dbReference>
<keyword evidence="1" id="KW-0472">Membrane</keyword>
<keyword evidence="1" id="KW-1133">Transmembrane helix</keyword>
<keyword evidence="1" id="KW-0812">Transmembrane</keyword>
<organism evidence="2 3">
    <name type="scientific">Canavalia gladiata</name>
    <name type="common">Sword bean</name>
    <name type="synonym">Dolichos gladiatus</name>
    <dbReference type="NCBI Taxonomy" id="3824"/>
    <lineage>
        <taxon>Eukaryota</taxon>
        <taxon>Viridiplantae</taxon>
        <taxon>Streptophyta</taxon>
        <taxon>Embryophyta</taxon>
        <taxon>Tracheophyta</taxon>
        <taxon>Spermatophyta</taxon>
        <taxon>Magnoliopsida</taxon>
        <taxon>eudicotyledons</taxon>
        <taxon>Gunneridae</taxon>
        <taxon>Pentapetalae</taxon>
        <taxon>rosids</taxon>
        <taxon>fabids</taxon>
        <taxon>Fabales</taxon>
        <taxon>Fabaceae</taxon>
        <taxon>Papilionoideae</taxon>
        <taxon>50 kb inversion clade</taxon>
        <taxon>NPAAA clade</taxon>
        <taxon>indigoferoid/millettioid clade</taxon>
        <taxon>Phaseoleae</taxon>
        <taxon>Canavalia</taxon>
    </lineage>
</organism>
<evidence type="ECO:0000313" key="2">
    <source>
        <dbReference type="EMBL" id="KAK7363912.1"/>
    </source>
</evidence>
<keyword evidence="3" id="KW-1185">Reference proteome</keyword>
<evidence type="ECO:0000256" key="1">
    <source>
        <dbReference type="SAM" id="Phobius"/>
    </source>
</evidence>
<gene>
    <name evidence="2" type="ORF">VNO77_06073</name>
</gene>